<feature type="region of interest" description="Disordered" evidence="7">
    <location>
        <begin position="1"/>
        <end position="22"/>
    </location>
</feature>
<keyword evidence="3 6" id="KW-0812">Transmembrane</keyword>
<feature type="transmembrane region" description="Helical" evidence="6">
    <location>
        <begin position="68"/>
        <end position="91"/>
    </location>
</feature>
<dbReference type="GO" id="GO:0042910">
    <property type="term" value="F:xenobiotic transmembrane transporter activity"/>
    <property type="evidence" value="ECO:0007669"/>
    <property type="project" value="InterPro"/>
</dbReference>
<evidence type="ECO:0000256" key="2">
    <source>
        <dbReference type="ARBA" id="ARBA00010199"/>
    </source>
</evidence>
<dbReference type="Pfam" id="PF01554">
    <property type="entry name" value="MatE"/>
    <property type="match status" value="2"/>
</dbReference>
<gene>
    <name evidence="8" type="ORF">CEUSTIGMA_g294.t1</name>
</gene>
<comment type="subcellular location">
    <subcellularLocation>
        <location evidence="1">Membrane</location>
        <topology evidence="1">Multi-pass membrane protein</topology>
    </subcellularLocation>
</comment>
<dbReference type="InterPro" id="IPR002528">
    <property type="entry name" value="MATE_fam"/>
</dbReference>
<dbReference type="GO" id="GO:0015297">
    <property type="term" value="F:antiporter activity"/>
    <property type="evidence" value="ECO:0007669"/>
    <property type="project" value="InterPro"/>
</dbReference>
<dbReference type="GO" id="GO:1990961">
    <property type="term" value="P:xenobiotic detoxification by transmembrane export across the plasma membrane"/>
    <property type="evidence" value="ECO:0007669"/>
    <property type="project" value="InterPro"/>
</dbReference>
<evidence type="ECO:0000256" key="5">
    <source>
        <dbReference type="ARBA" id="ARBA00023136"/>
    </source>
</evidence>
<keyword evidence="4 6" id="KW-1133">Transmembrane helix</keyword>
<keyword evidence="5 6" id="KW-0472">Membrane</keyword>
<accession>A0A250WQ69</accession>
<feature type="transmembrane region" description="Helical" evidence="6">
    <location>
        <begin position="343"/>
        <end position="364"/>
    </location>
</feature>
<dbReference type="NCBIfam" id="TIGR00797">
    <property type="entry name" value="matE"/>
    <property type="match status" value="1"/>
</dbReference>
<evidence type="ECO:0000256" key="4">
    <source>
        <dbReference type="ARBA" id="ARBA00022989"/>
    </source>
</evidence>
<feature type="transmembrane region" description="Helical" evidence="6">
    <location>
        <begin position="112"/>
        <end position="132"/>
    </location>
</feature>
<dbReference type="EMBL" id="BEGY01000001">
    <property type="protein sequence ID" value="GAX72839.1"/>
    <property type="molecule type" value="Genomic_DNA"/>
</dbReference>
<sequence>MDNSETANPEVDTAPLSKSECKEEQRPSAIQELGGLVSLAFPVVLQNIFGYMTSLVSAAFVGHLGSQVLSSVVMASSLYNVTGLSIVVGLASGMETMCGQAYGAQNYKMLGLVMQRALLVCWGACIPITLFLSHSKPALLLMSLPPEVADGASRYLLLMTPALFANALSSVLNRYLTSQRIMIPNTLCTVASACLCPVYNWMFIHRLQLGLDGAAYANALSQVTSTIILTTYVFWRDFGMIGSVKGTWPGLQFQLALESSAVYQYLSFGVPAAAMICLEWWAFEVLIILAGLIPGVAEIALSSMGITFNIIATLYMFSAALGTSANTRIANALGAGLEKSAKTTFRVAISTVFLLVSAFAVILWLCRSHLALIFTNEEEVVNMVGLVIPIVCTTVVGDGANAVFSGVLRGCGRQSLGAYSNLIGWWCVAVPLAVFLGLYEGLGIWGFWIALCCGTNIQALVFLVVISNLDWAKETQRAKALVLSHSSPDLLAQLNGYSAQEGHHRSASEQEYLEEPLLKSTSDEGNV</sequence>
<dbReference type="AlphaFoldDB" id="A0A250WQ69"/>
<feature type="transmembrane region" description="Helical" evidence="6">
    <location>
        <begin position="214"/>
        <end position="235"/>
    </location>
</feature>
<feature type="transmembrane region" description="Helical" evidence="6">
    <location>
        <begin position="152"/>
        <end position="169"/>
    </location>
</feature>
<dbReference type="Proteomes" id="UP000232323">
    <property type="component" value="Unassembled WGS sequence"/>
</dbReference>
<reference evidence="8 9" key="1">
    <citation type="submission" date="2017-08" db="EMBL/GenBank/DDBJ databases">
        <title>Acidophilic green algal genome provides insights into adaptation to an acidic environment.</title>
        <authorList>
            <person name="Hirooka S."/>
            <person name="Hirose Y."/>
            <person name="Kanesaki Y."/>
            <person name="Higuchi S."/>
            <person name="Fujiwara T."/>
            <person name="Onuma R."/>
            <person name="Era A."/>
            <person name="Ohbayashi R."/>
            <person name="Uzuka A."/>
            <person name="Nozaki H."/>
            <person name="Yoshikawa H."/>
            <person name="Miyagishima S.Y."/>
        </authorList>
    </citation>
    <scope>NUCLEOTIDE SEQUENCE [LARGE SCALE GENOMIC DNA]</scope>
    <source>
        <strain evidence="8 9">NIES-2499</strain>
    </source>
</reference>
<dbReference type="GO" id="GO:0016020">
    <property type="term" value="C:membrane"/>
    <property type="evidence" value="ECO:0007669"/>
    <property type="project" value="UniProtKB-SubCell"/>
</dbReference>
<feature type="transmembrane region" description="Helical" evidence="6">
    <location>
        <begin position="299"/>
        <end position="322"/>
    </location>
</feature>
<keyword evidence="9" id="KW-1185">Reference proteome</keyword>
<protein>
    <recommendedName>
        <fullName evidence="6">Protein DETOXIFICATION</fullName>
    </recommendedName>
    <alternativeName>
        <fullName evidence="6">Multidrug and toxic compound extrusion protein</fullName>
    </alternativeName>
</protein>
<dbReference type="PANTHER" id="PTHR11206">
    <property type="entry name" value="MULTIDRUG RESISTANCE PROTEIN"/>
    <property type="match status" value="1"/>
</dbReference>
<feature type="transmembrane region" description="Helical" evidence="6">
    <location>
        <begin position="36"/>
        <end position="62"/>
    </location>
</feature>
<name>A0A250WQ69_9CHLO</name>
<feature type="region of interest" description="Disordered" evidence="7">
    <location>
        <begin position="507"/>
        <end position="527"/>
    </location>
</feature>
<evidence type="ECO:0000256" key="6">
    <source>
        <dbReference type="RuleBase" id="RU004914"/>
    </source>
</evidence>
<feature type="transmembrane region" description="Helical" evidence="6">
    <location>
        <begin position="181"/>
        <end position="202"/>
    </location>
</feature>
<dbReference type="InterPro" id="IPR045069">
    <property type="entry name" value="MATE_euk"/>
</dbReference>
<feature type="transmembrane region" description="Helical" evidence="6">
    <location>
        <begin position="265"/>
        <end position="293"/>
    </location>
</feature>
<feature type="transmembrane region" description="Helical" evidence="6">
    <location>
        <begin position="445"/>
        <end position="469"/>
    </location>
</feature>
<dbReference type="OrthoDB" id="2126698at2759"/>
<proteinExistence type="inferred from homology"/>
<dbReference type="CDD" id="cd13132">
    <property type="entry name" value="MATE_eukaryotic"/>
    <property type="match status" value="1"/>
</dbReference>
<evidence type="ECO:0000256" key="7">
    <source>
        <dbReference type="SAM" id="MobiDB-lite"/>
    </source>
</evidence>
<evidence type="ECO:0000256" key="1">
    <source>
        <dbReference type="ARBA" id="ARBA00004141"/>
    </source>
</evidence>
<feature type="transmembrane region" description="Helical" evidence="6">
    <location>
        <begin position="384"/>
        <end position="404"/>
    </location>
</feature>
<evidence type="ECO:0000313" key="8">
    <source>
        <dbReference type="EMBL" id="GAX72839.1"/>
    </source>
</evidence>
<feature type="transmembrane region" description="Helical" evidence="6">
    <location>
        <begin position="416"/>
        <end position="439"/>
    </location>
</feature>
<comment type="caution">
    <text evidence="8">The sequence shown here is derived from an EMBL/GenBank/DDBJ whole genome shotgun (WGS) entry which is preliminary data.</text>
</comment>
<comment type="similarity">
    <text evidence="2 6">Belongs to the multi antimicrobial extrusion (MATE) (TC 2.A.66.1) family.</text>
</comment>
<organism evidence="8 9">
    <name type="scientific">Chlamydomonas eustigma</name>
    <dbReference type="NCBI Taxonomy" id="1157962"/>
    <lineage>
        <taxon>Eukaryota</taxon>
        <taxon>Viridiplantae</taxon>
        <taxon>Chlorophyta</taxon>
        <taxon>core chlorophytes</taxon>
        <taxon>Chlorophyceae</taxon>
        <taxon>CS clade</taxon>
        <taxon>Chlamydomonadales</taxon>
        <taxon>Chlamydomonadaceae</taxon>
        <taxon>Chlamydomonas</taxon>
    </lineage>
</organism>
<dbReference type="STRING" id="1157962.A0A250WQ69"/>
<evidence type="ECO:0000313" key="9">
    <source>
        <dbReference type="Proteomes" id="UP000232323"/>
    </source>
</evidence>
<evidence type="ECO:0000256" key="3">
    <source>
        <dbReference type="ARBA" id="ARBA00022692"/>
    </source>
</evidence>